<evidence type="ECO:0000256" key="1">
    <source>
        <dbReference type="ARBA" id="ARBA00009437"/>
    </source>
</evidence>
<dbReference type="Proteomes" id="UP000029858">
    <property type="component" value="Unassembled WGS sequence"/>
</dbReference>
<dbReference type="GO" id="GO:0005829">
    <property type="term" value="C:cytosol"/>
    <property type="evidence" value="ECO:0007669"/>
    <property type="project" value="TreeGrafter"/>
</dbReference>
<dbReference type="PANTHER" id="PTHR30419">
    <property type="entry name" value="HTH-TYPE TRANSCRIPTIONAL REGULATOR YBHD"/>
    <property type="match status" value="1"/>
</dbReference>
<dbReference type="RefSeq" id="WP_036707688.1">
    <property type="nucleotide sequence ID" value="NZ_JRKQ01000012.1"/>
</dbReference>
<evidence type="ECO:0000256" key="3">
    <source>
        <dbReference type="ARBA" id="ARBA00023125"/>
    </source>
</evidence>
<name>A0A099GKN1_9RHOB</name>
<keyword evidence="2" id="KW-0805">Transcription regulation</keyword>
<dbReference type="InterPro" id="IPR000847">
    <property type="entry name" value="LysR_HTH_N"/>
</dbReference>
<dbReference type="FunFam" id="1.10.10.10:FF:000001">
    <property type="entry name" value="LysR family transcriptional regulator"/>
    <property type="match status" value="1"/>
</dbReference>
<dbReference type="InterPro" id="IPR005119">
    <property type="entry name" value="LysR_subst-bd"/>
</dbReference>
<dbReference type="SUPFAM" id="SSF53850">
    <property type="entry name" value="Periplasmic binding protein-like II"/>
    <property type="match status" value="1"/>
</dbReference>
<reference evidence="6 7" key="2">
    <citation type="submission" date="2014-10" db="EMBL/GenBank/DDBJ databases">
        <title>Paracoccus sanguinis sp. nov., isolated from clinical specimens of New York State patients.</title>
        <authorList>
            <person name="Mingle L.A."/>
            <person name="Cole J.A."/>
            <person name="Lapierre P."/>
            <person name="Musser K.A."/>
        </authorList>
    </citation>
    <scope>NUCLEOTIDE SEQUENCE [LARGE SCALE GENOMIC DNA]</scope>
    <source>
        <strain evidence="6 7">5503</strain>
    </source>
</reference>
<accession>A0A099GKN1</accession>
<dbReference type="Pfam" id="PF03466">
    <property type="entry name" value="LysR_substrate"/>
    <property type="match status" value="1"/>
</dbReference>
<dbReference type="PROSITE" id="PS50931">
    <property type="entry name" value="HTH_LYSR"/>
    <property type="match status" value="1"/>
</dbReference>
<dbReference type="InterPro" id="IPR036390">
    <property type="entry name" value="WH_DNA-bd_sf"/>
</dbReference>
<dbReference type="SUPFAM" id="SSF46785">
    <property type="entry name" value="Winged helix' DNA-binding domain"/>
    <property type="match status" value="1"/>
</dbReference>
<feature type="domain" description="HTH lysR-type" evidence="5">
    <location>
        <begin position="3"/>
        <end position="60"/>
    </location>
</feature>
<organism evidence="6 7">
    <name type="scientific">Paracoccus sanguinis</name>
    <dbReference type="NCBI Taxonomy" id="1545044"/>
    <lineage>
        <taxon>Bacteria</taxon>
        <taxon>Pseudomonadati</taxon>
        <taxon>Pseudomonadota</taxon>
        <taxon>Alphaproteobacteria</taxon>
        <taxon>Rhodobacterales</taxon>
        <taxon>Paracoccaceae</taxon>
        <taxon>Paracoccus</taxon>
    </lineage>
</organism>
<evidence type="ECO:0000259" key="5">
    <source>
        <dbReference type="PROSITE" id="PS50931"/>
    </source>
</evidence>
<keyword evidence="4" id="KW-0804">Transcription</keyword>
<dbReference type="EMBL" id="JRKQ01000012">
    <property type="protein sequence ID" value="KGJ23057.1"/>
    <property type="molecule type" value="Genomic_DNA"/>
</dbReference>
<proteinExistence type="inferred from homology"/>
<dbReference type="InterPro" id="IPR050950">
    <property type="entry name" value="HTH-type_LysR_regulators"/>
</dbReference>
<evidence type="ECO:0000313" key="7">
    <source>
        <dbReference type="Proteomes" id="UP000029858"/>
    </source>
</evidence>
<evidence type="ECO:0000313" key="6">
    <source>
        <dbReference type="EMBL" id="KGJ23057.1"/>
    </source>
</evidence>
<keyword evidence="3" id="KW-0238">DNA-binding</keyword>
<evidence type="ECO:0000256" key="4">
    <source>
        <dbReference type="ARBA" id="ARBA00023163"/>
    </source>
</evidence>
<dbReference type="PANTHER" id="PTHR30419:SF2">
    <property type="entry name" value="LYSR FAMILY TRANSCRIPTIONAL REGULATOR"/>
    <property type="match status" value="1"/>
</dbReference>
<comment type="caution">
    <text evidence="6">The sequence shown here is derived from an EMBL/GenBank/DDBJ whole genome shotgun (WGS) entry which is preliminary data.</text>
</comment>
<protein>
    <submittedName>
        <fullName evidence="6">LysR family transcriptional regulator</fullName>
    </submittedName>
</protein>
<reference evidence="6 7" key="1">
    <citation type="submission" date="2014-09" db="EMBL/GenBank/DDBJ databases">
        <authorList>
            <person name="McGinnis J.M."/>
            <person name="Wolfgang W.J."/>
        </authorList>
    </citation>
    <scope>NUCLEOTIDE SEQUENCE [LARGE SCALE GENOMIC DNA]</scope>
    <source>
        <strain evidence="6 7">5503</strain>
    </source>
</reference>
<dbReference type="AlphaFoldDB" id="A0A099GKN1"/>
<evidence type="ECO:0000256" key="2">
    <source>
        <dbReference type="ARBA" id="ARBA00023015"/>
    </source>
</evidence>
<gene>
    <name evidence="6" type="ORF">IX56_04160</name>
</gene>
<sequence>MRVDLDDLRLFVAVAEAGNLTQGARAAFLSPPAASARIRALEAGLPQPLLVRGNRGVTLTEAGTVMLRHARIVLRQVEAMRDELAGEGAAEAGHLRVLANTTAVTEFMPEVLARFLVTRPRVTVDLQERLTDDILGGVRDGTADLGIVSGDLDWSGLERAVFSTDRLVLAAPLGHPLAAAGPVGFAETLGFAHIGLHEGSTLLAFLRGLMARHGYDRALRVKVRSFEAMCRMVEGGVGIGVVPESAGRRHAQTMRIALIGLTEDWALRDRCVVWRAGSPLPRPARALVEALMAMRAGGVEHADGG</sequence>
<dbReference type="InterPro" id="IPR036388">
    <property type="entry name" value="WH-like_DNA-bd_sf"/>
</dbReference>
<dbReference type="Pfam" id="PF00126">
    <property type="entry name" value="HTH_1"/>
    <property type="match status" value="1"/>
</dbReference>
<dbReference type="Gene3D" id="3.40.190.290">
    <property type="match status" value="1"/>
</dbReference>
<dbReference type="Gene3D" id="1.10.10.10">
    <property type="entry name" value="Winged helix-like DNA-binding domain superfamily/Winged helix DNA-binding domain"/>
    <property type="match status" value="1"/>
</dbReference>
<dbReference type="GO" id="GO:0003700">
    <property type="term" value="F:DNA-binding transcription factor activity"/>
    <property type="evidence" value="ECO:0007669"/>
    <property type="project" value="InterPro"/>
</dbReference>
<dbReference type="GO" id="GO:0003677">
    <property type="term" value="F:DNA binding"/>
    <property type="evidence" value="ECO:0007669"/>
    <property type="project" value="UniProtKB-KW"/>
</dbReference>
<comment type="similarity">
    <text evidence="1">Belongs to the LysR transcriptional regulatory family.</text>
</comment>